<proteinExistence type="evidence at transcript level"/>
<keyword evidence="1" id="KW-0732">Signal</keyword>
<dbReference type="Gene3D" id="2.40.128.20">
    <property type="match status" value="1"/>
</dbReference>
<sequence length="180" mass="20271">MAHVYLVLALATASQLSLTTAQEPSDVPDSFKTFENFRFAVPVFSSDKNAAFECMTSKRAWIKPAEKKGEYIWTLQGHHNTPKQTVSIYVYGGSSPDTFRFAVDSRDAPLQDAKVFFTDYEYCTVIDMAYDGHQCVLWSQAATKDSVPQKCVDIFNEKCGEGTQLYSKVLCSEDETADWR</sequence>
<dbReference type="GO" id="GO:0043176">
    <property type="term" value="F:amine binding"/>
    <property type="evidence" value="ECO:0007669"/>
    <property type="project" value="InterPro"/>
</dbReference>
<reference evidence="2" key="1">
    <citation type="submission" date="2012-11" db="EMBL/GenBank/DDBJ databases">
        <authorList>
            <person name="Lucero-Rivera Y.E."/>
            <person name="Tovar-Ramirez D."/>
        </authorList>
    </citation>
    <scope>NUCLEOTIDE SEQUENCE</scope>
    <source>
        <tissue evidence="2">Salivary gland</tissue>
    </source>
</reference>
<organism evidence="2">
    <name type="scientific">Rhipicephalus pulchellus</name>
    <name type="common">Yellow backed tick</name>
    <name type="synonym">Dermacentor pulchellus</name>
    <dbReference type="NCBI Taxonomy" id="72859"/>
    <lineage>
        <taxon>Eukaryota</taxon>
        <taxon>Metazoa</taxon>
        <taxon>Ecdysozoa</taxon>
        <taxon>Arthropoda</taxon>
        <taxon>Chelicerata</taxon>
        <taxon>Arachnida</taxon>
        <taxon>Acari</taxon>
        <taxon>Parasitiformes</taxon>
        <taxon>Ixodida</taxon>
        <taxon>Ixodoidea</taxon>
        <taxon>Ixodidae</taxon>
        <taxon>Rhipicephalinae</taxon>
        <taxon>Rhipicephalus</taxon>
        <taxon>Rhipicephalus</taxon>
    </lineage>
</organism>
<dbReference type="AlphaFoldDB" id="L7LQG1"/>
<accession>L7LQG1</accession>
<evidence type="ECO:0000256" key="1">
    <source>
        <dbReference type="SAM" id="SignalP"/>
    </source>
</evidence>
<feature type="chain" id="PRO_5003980321" evidence="1">
    <location>
        <begin position="22"/>
        <end position="180"/>
    </location>
</feature>
<dbReference type="Pfam" id="PF02098">
    <property type="entry name" value="His_binding"/>
    <property type="match status" value="1"/>
</dbReference>
<dbReference type="EMBL" id="GACK01010828">
    <property type="protein sequence ID" value="JAA54206.1"/>
    <property type="molecule type" value="mRNA"/>
</dbReference>
<evidence type="ECO:0000313" key="2">
    <source>
        <dbReference type="EMBL" id="JAA54206.1"/>
    </source>
</evidence>
<feature type="signal peptide" evidence="1">
    <location>
        <begin position="1"/>
        <end position="21"/>
    </location>
</feature>
<reference evidence="2" key="2">
    <citation type="journal article" date="2015" name="J. Proteomics">
        <title>Sexual differences in the sialomes of the zebra tick, Rhipicephalus pulchellus.</title>
        <authorList>
            <person name="Tan A.W."/>
            <person name="Francischetti I.M."/>
            <person name="Slovak M."/>
            <person name="Kini R.M."/>
            <person name="Ribeiro J.M."/>
        </authorList>
    </citation>
    <scope>NUCLEOTIDE SEQUENCE</scope>
    <source>
        <tissue evidence="2">Salivary gland</tissue>
    </source>
</reference>
<dbReference type="SUPFAM" id="SSF50814">
    <property type="entry name" value="Lipocalins"/>
    <property type="match status" value="1"/>
</dbReference>
<protein>
    <submittedName>
        <fullName evidence="2">Putative group ii salivary lipocalin</fullName>
    </submittedName>
</protein>
<dbReference type="InterPro" id="IPR012674">
    <property type="entry name" value="Calycin"/>
</dbReference>
<dbReference type="InterPro" id="IPR002970">
    <property type="entry name" value="Tick_his-bd"/>
</dbReference>
<name>L7LQG1_RHIPC</name>
<dbReference type="GO" id="GO:0030682">
    <property type="term" value="P:symbiont-mediated perturbation of host defenses"/>
    <property type="evidence" value="ECO:0007669"/>
    <property type="project" value="InterPro"/>
</dbReference>